<evidence type="ECO:0000313" key="5">
    <source>
        <dbReference type="Proteomes" id="UP000196027"/>
    </source>
</evidence>
<comment type="similarity">
    <text evidence="1">Belongs to the leucine-binding protein family.</text>
</comment>
<dbReference type="Pfam" id="PF13458">
    <property type="entry name" value="Peripla_BP_6"/>
    <property type="match status" value="1"/>
</dbReference>
<reference evidence="4 5" key="1">
    <citation type="submission" date="2017-05" db="EMBL/GenBank/DDBJ databases">
        <title>Genomic insights into alkan degradation activity of Oleiphilus messinensis.</title>
        <authorList>
            <person name="Kozyavkin S.A."/>
            <person name="Slesarev A.I."/>
            <person name="Golyshin P.N."/>
            <person name="Korzhenkov A."/>
            <person name="Golyshina O.N."/>
            <person name="Toshchakov S.V."/>
        </authorList>
    </citation>
    <scope>NUCLEOTIDE SEQUENCE [LARGE SCALE GENOMIC DNA]</scope>
    <source>
        <strain evidence="4 5">ME102</strain>
    </source>
</reference>
<sequence>MQRKTPANFKESNMPHKVFSLQRLTSLFSRRQRGYSPLQKQKRVVVLPALFMLLTPTFSHAADPGVYGDKIVLGGVLDLEGQSRGLGIGMREGIIAAFSGVTVQGKRLEYRAENDSYTPELTQRQTQRLINEGIFAMVGNVGTPTAKVALPILADNNVPAIGFFTGAGLLRPGTGNIINYRASYVQETAAVIEQSFEAGIKPKEICAYVQNDAYGMAGVAGIKVALQNRPQTREIVARLDELLEKSGDNPNRNGIGPVGVYQRNTLSSRAGYDSLKQWESSQNTTCKLVVTVGTYSAIGRFAAYSRQKGNQWLISAVSFTGADNLQSTLEQFGVTQGVILTQVVPAIDSDLAIVKAAQKALKDRLNVVSLEGYIVGRMVVEMLQRIDGEITREKFIAVARGSNFTMGGLKLDFQRDNQASDMVSVTYFKNKTYQNIDSTQLSALF</sequence>
<proteinExistence type="inferred from homology"/>
<dbReference type="SUPFAM" id="SSF53822">
    <property type="entry name" value="Periplasmic binding protein-like I"/>
    <property type="match status" value="1"/>
</dbReference>
<dbReference type="InterPro" id="IPR028082">
    <property type="entry name" value="Peripla_BP_I"/>
</dbReference>
<evidence type="ECO:0000259" key="3">
    <source>
        <dbReference type="Pfam" id="PF13458"/>
    </source>
</evidence>
<dbReference type="Proteomes" id="UP000196027">
    <property type="component" value="Chromosome"/>
</dbReference>
<dbReference type="InterPro" id="IPR028081">
    <property type="entry name" value="Leu-bd"/>
</dbReference>
<gene>
    <name evidence="4" type="ORF">OLMES_3777</name>
</gene>
<dbReference type="CDD" id="cd19978">
    <property type="entry name" value="PBP1_ABC_ligand_binding-like"/>
    <property type="match status" value="1"/>
</dbReference>
<keyword evidence="2" id="KW-0732">Signal</keyword>
<evidence type="ECO:0000256" key="2">
    <source>
        <dbReference type="ARBA" id="ARBA00022729"/>
    </source>
</evidence>
<dbReference type="PANTHER" id="PTHR47235:SF1">
    <property type="entry name" value="BLR6548 PROTEIN"/>
    <property type="match status" value="1"/>
</dbReference>
<accession>A0A1Y0IBC1</accession>
<dbReference type="Gene3D" id="3.40.50.2300">
    <property type="match status" value="2"/>
</dbReference>
<keyword evidence="5" id="KW-1185">Reference proteome</keyword>
<name>A0A1Y0IBC1_9GAMM</name>
<dbReference type="PANTHER" id="PTHR47235">
    <property type="entry name" value="BLR6548 PROTEIN"/>
    <property type="match status" value="1"/>
</dbReference>
<organism evidence="4 5">
    <name type="scientific">Oleiphilus messinensis</name>
    <dbReference type="NCBI Taxonomy" id="141451"/>
    <lineage>
        <taxon>Bacteria</taxon>
        <taxon>Pseudomonadati</taxon>
        <taxon>Pseudomonadota</taxon>
        <taxon>Gammaproteobacteria</taxon>
        <taxon>Oceanospirillales</taxon>
        <taxon>Oleiphilaceae</taxon>
        <taxon>Oleiphilus</taxon>
    </lineage>
</organism>
<protein>
    <submittedName>
        <fullName evidence="4">Branched-chain amino acid ABC transporter periplasmic protein</fullName>
    </submittedName>
</protein>
<dbReference type="EMBL" id="CP021425">
    <property type="protein sequence ID" value="ARU57798.1"/>
    <property type="molecule type" value="Genomic_DNA"/>
</dbReference>
<dbReference type="KEGG" id="ome:OLMES_3777"/>
<evidence type="ECO:0000256" key="1">
    <source>
        <dbReference type="ARBA" id="ARBA00010062"/>
    </source>
</evidence>
<dbReference type="AlphaFoldDB" id="A0A1Y0IBC1"/>
<evidence type="ECO:0000313" key="4">
    <source>
        <dbReference type="EMBL" id="ARU57798.1"/>
    </source>
</evidence>
<feature type="domain" description="Leucine-binding protein" evidence="3">
    <location>
        <begin position="71"/>
        <end position="227"/>
    </location>
</feature>